<feature type="chain" id="PRO_5025387749" description="Staphylococcus aureus surface protein A" evidence="2">
    <location>
        <begin position="27"/>
        <end position="6456"/>
    </location>
</feature>
<feature type="domain" description="Fibronectin type-III" evidence="3">
    <location>
        <begin position="4254"/>
        <end position="4352"/>
    </location>
</feature>
<dbReference type="Pfam" id="PF17957">
    <property type="entry name" value="Big_7"/>
    <property type="match status" value="1"/>
</dbReference>
<dbReference type="SMART" id="SM00159">
    <property type="entry name" value="PTX"/>
    <property type="match status" value="1"/>
</dbReference>
<dbReference type="InterPro" id="IPR036844">
    <property type="entry name" value="Hint_dom_sf"/>
</dbReference>
<dbReference type="Gene3D" id="2.30.30.100">
    <property type="match status" value="12"/>
</dbReference>
<dbReference type="Gene3D" id="2.170.16.10">
    <property type="entry name" value="Hedgehog/Intein (Hint) domain"/>
    <property type="match status" value="1"/>
</dbReference>
<evidence type="ECO:0000313" key="6">
    <source>
        <dbReference type="Proteomes" id="UP000366872"/>
    </source>
</evidence>
<dbReference type="SUPFAM" id="SSF89260">
    <property type="entry name" value="Collagen-binding domain"/>
    <property type="match status" value="1"/>
</dbReference>
<dbReference type="SUPFAM" id="SSF49899">
    <property type="entry name" value="Concanavalin A-like lectins/glucanases"/>
    <property type="match status" value="2"/>
</dbReference>
<dbReference type="InterPro" id="IPR003961">
    <property type="entry name" value="FN3_dom"/>
</dbReference>
<protein>
    <recommendedName>
        <fullName evidence="7">Staphylococcus aureus surface protein A</fullName>
    </recommendedName>
</protein>
<dbReference type="CDD" id="cd00063">
    <property type="entry name" value="FN3"/>
    <property type="match status" value="1"/>
</dbReference>
<evidence type="ECO:0000256" key="2">
    <source>
        <dbReference type="SAM" id="SignalP"/>
    </source>
</evidence>
<reference evidence="5 6" key="1">
    <citation type="submission" date="2019-04" db="EMBL/GenBank/DDBJ databases">
        <authorList>
            <person name="Van Vliet M D."/>
        </authorList>
    </citation>
    <scope>NUCLEOTIDE SEQUENCE [LARGE SCALE GENOMIC DNA]</scope>
    <source>
        <strain evidence="5 6">F1</strain>
    </source>
</reference>
<dbReference type="InterPro" id="IPR013783">
    <property type="entry name" value="Ig-like_fold"/>
</dbReference>
<dbReference type="InterPro" id="IPR013517">
    <property type="entry name" value="FG-GAP"/>
</dbReference>
<dbReference type="InterPro" id="IPR028994">
    <property type="entry name" value="Integrin_alpha_N"/>
</dbReference>
<dbReference type="Gene3D" id="2.60.120.200">
    <property type="match status" value="2"/>
</dbReference>
<dbReference type="InterPro" id="IPR001759">
    <property type="entry name" value="PTX_dom"/>
</dbReference>
<dbReference type="PANTHER" id="PTHR46580">
    <property type="entry name" value="SENSOR KINASE-RELATED"/>
    <property type="match status" value="1"/>
</dbReference>
<dbReference type="PROSITE" id="PS51828">
    <property type="entry name" value="PTX_2"/>
    <property type="match status" value="1"/>
</dbReference>
<dbReference type="InterPro" id="IPR036116">
    <property type="entry name" value="FN3_sf"/>
</dbReference>
<feature type="domain" description="Fibronectin type-III" evidence="3">
    <location>
        <begin position="4833"/>
        <end position="4933"/>
    </location>
</feature>
<dbReference type="Pfam" id="PF13385">
    <property type="entry name" value="Laminin_G_3"/>
    <property type="match status" value="1"/>
</dbReference>
<feature type="signal peptide" evidence="2">
    <location>
        <begin position="1"/>
        <end position="26"/>
    </location>
</feature>
<evidence type="ECO:0000259" key="4">
    <source>
        <dbReference type="PROSITE" id="PS51828"/>
    </source>
</evidence>
<evidence type="ECO:0000313" key="5">
    <source>
        <dbReference type="EMBL" id="VGO16047.1"/>
    </source>
</evidence>
<dbReference type="SMART" id="SM00060">
    <property type="entry name" value="FN3"/>
    <property type="match status" value="4"/>
</dbReference>
<dbReference type="SUPFAM" id="SSF69318">
    <property type="entry name" value="Integrin alpha N-terminal domain"/>
    <property type="match status" value="3"/>
</dbReference>
<organism evidence="5 6">
    <name type="scientific">Pontiella desulfatans</name>
    <dbReference type="NCBI Taxonomy" id="2750659"/>
    <lineage>
        <taxon>Bacteria</taxon>
        <taxon>Pseudomonadati</taxon>
        <taxon>Kiritimatiellota</taxon>
        <taxon>Kiritimatiellia</taxon>
        <taxon>Kiritimatiellales</taxon>
        <taxon>Pontiellaceae</taxon>
        <taxon>Pontiella</taxon>
    </lineage>
</organism>
<gene>
    <name evidence="5" type="ORF">PDESU_04637</name>
</gene>
<dbReference type="RefSeq" id="WP_136081603.1">
    <property type="nucleotide sequence ID" value="NZ_CAAHFG010000003.1"/>
</dbReference>
<dbReference type="Gene3D" id="2.60.40.10">
    <property type="entry name" value="Immunoglobulins"/>
    <property type="match status" value="8"/>
</dbReference>
<proteinExistence type="predicted"/>
<dbReference type="Gene3D" id="2.60.40.1220">
    <property type="match status" value="1"/>
</dbReference>
<dbReference type="Pfam" id="PF13205">
    <property type="entry name" value="Big_5"/>
    <property type="match status" value="2"/>
</dbReference>
<name>A0A6C2U8J8_PONDE</name>
<dbReference type="Pfam" id="PF18998">
    <property type="entry name" value="Flg_new_2"/>
    <property type="match status" value="2"/>
</dbReference>
<sequence>MNLRVSKPSCVAYLGICLFFSGGRVAGDTLYTNDFESGIGPGWSLATLESSVPNPFTTFSGRFSTHNQTLMVSNLVQGTAYSAFFDLYIMDSWDGGADRFNVDVASSNYFNHSFHYNASSQTYPDPPDLGPASYGFSGWNDSVYRNVEVVFLAPSNIVPISFYGTGLSGIGDESWGIDNISIETLSPSYIDTTSLPDGTVTESIDWFSVTAIRNLSEASATTPANYDLRGAGLDGSFDTPDDALYSLAPSFSGGKTVTLSIGNNAPLQPGNYRFVTTTNLQDSATGPVVAYTNFFELVETANRLVEDLDNGSLGTADSLNPLLETPAGSGFHSAVALGSFSGGSDYDYWTFDAEAGDVITAWTVMDRAGTSPYLRLLNASGAVVLYEQSRTTSTTYFQTYTVSTPGTYYLQVFPQYDVQPPVGYQLRLDVGRGRRLETENNNSQGEADTFVWTVDGSSLKDASAGALFGNDDYLNLGHLSGGNAMSVNLRFPESSQLNSGNVNIEVQASGGGVLHSTNTPLFVYDVVSNTTHYLKINTPDTDLLSQYVLDLTVLDSGEPEITADTLPLEGSTNTVIVDRFTVNFSEYMDVSTVTDSASWILVSDGGDDIFGNGNDEVYTVSPTYSASTLSASLYITDGPLQPDRNIRLTATTNLTDRVGNPMAAPYVHEFRLENIDLYIHENRNNGSIATATPLAAATNLADGSVAHVQTIAVGDNPVDVISADLDGDLNPDLITCNYNSHTVTILGGNGDGTFGAATNMASGSNPRQAVLGHFNADAFLDLAVANEYSHNIGVYLGQPGGTFAAPVTIPTPNRPFDVKAGDINGDTHVDLAVVSHDTHQLTIHFGDGTGAFATSTNLATGTNPHELSLAHLNGDTDLDVVVANFPVDNLSVFLNNGDGTLAAAATYPVGDGPRCLVVGDTDNDSKLDLVVGNYYSDNVSVLKGNGDGTFAAATNYPGCNGPVDIELIDLDSDGFKDIATASYDGYRLNFFINQGDGTFAFSSYQHTINYYPHSIAVNDLNGDGLDDLAVLNPYYDQVYSYVANPLILLPEDPAGGGLRTGFGRGNRYNSADYDYWAFSGEAGDKVRMAVEVPGNPGSSGHYYELVSPEGTVLAGYYTASSGYGQSPPITLPSSGRYTMLVRHWYNYWSEYRIRVAMVPASMQMESEGNNSIGAADLLTFDPVGGGQLDATVAGCIDTVDTAGDYYSLGNLTSGTVVNVSLSQPSHSPLQPELGMFDADSDLVAFTSNLVLHLGGTAADYGIVNPATNFPTSAFTTEFWMKTSDTSKDGTPVSYARSGQYNEILMINYRNFRLAVGGTETTSGIGSNNDRWNHIAWTWDSVTGTSLLYKNGEMVFSNGNHRLAYNMIQNGAFVVGQDQDNLGGGFATSQSFLGELDELRMWNIVRSQAEIQATMDSVLAGNESGLVSYWNFEGNTADDLTANANDLALFGNVDIVESDRTESTAWPTNFQYTTTTSGVYHIRVRDALAQGDLSHQYILDISLLDDVAPFIAMNSLPGEGADSPAVTDRFTLTFSEEMDADSVNNTANYELRSAGPDGTLDTGDDEIYTLVPTYSTGLEAFFIISDGPLQSGAVRFTATTGLLDRAGAPMAADHVRTFSVAEPVGFHLESRDNGSIAAATSLGTTVSGDHDGSFVGAGTVAVGAYPYALVLTNLNSDAHLDIATADHSAGGISVLLGNGDGTFNFSTNMATGSGPVGIEAGLLNGDAHMDLVVLNYYSGNASILLGDGAGGFAVFTNHNTGTYPRDLSIADMDNDGTLDLVVCNEYSDNVGILLGNGDGSFAPIVLQPCGDAPFGVAVDDLDGDGTNDVVVANNNSDTMAILLGNGDGTLQAAVSQYSGDAPRSPLIADVDGDAVKDILMANLSSDNTVFFRGLGGGTFTNMGGWYTGDAPWGDMPAADLTGDGLLDFAIALYYGNQLAVMEQLDDGSFVSARYGAGSNPIDAAMGDINEDGMPDFAVVNYGSHNVSILLGNERETIPENPPGSGLYGSFGQGNIRDDADVDFWSFSAEAGDMATVALSLPDHPDSSRLRFTLYRPDGIELGTWYGLEDGGTGQSLPLTLPVSGRYTVKVWEYHSYRGEYHIAVQIAKPPLQAESEANDGTGSANVPVFALSAGRQEASLAGFGLRSTGYDYYNLGNLASGTVVQAVLEFPSFHNMEPELEIVNSGGTLIPLTTTGTTQVLNLDGASDYVRHATTNFNPRSGTVEGWVYPRESYDWGFWQTHDSASENWVDWIALFSWTSDSFYYRMGNGSSGTAQDLTFSSSANIPPYQWTHIAATWEGTSMKLYLNGTLRVSRSNATLQDVMDPFARMGIGHGRWLNGWLEDMSVWNRALPQAEIESVRDNPLVGNESGLVGYWDFNGDVLDASSSGNHGELFGDASLVADAPSPHDVQTNLYYVTEGSGTYYIRVRAAYGPKDVKTQYIVHLSTFDSTMPVVTDESLPDAGSPNETIIDDFTVTFSEEMEASTVTEAANFELLSAGADELFGTGDDEPYALSIAYTAGLTASFTVADGPLQPGWIRFVAGTSVTDRSGTALQAYTNIFRIVGVEGYLYESRSNDSGAEADSLNLFATNLLDGTFSVAQTYATGTEPLDMVSGFFDADANLDLAVANYASDSVSVFLGNGDASFATATTLAVGDGPHAILSADLDADGNPDLVVGNQLADTVSVLLGDGSGNFSNSASFYCGNGATHLALGDLDGDGFTNDLVVANHDGDTVGVMLDNGDGTFGAVTTTYAGNQVYGVAIADLNQDGTNDVAAAIRYTDVVAILWGQGGGVLGAITNLPAGDEPRRVLAEDFNLDGKIDLAVGNWNADTVSVLMGAGGGVFEPAQNSWVGDAPWLSGQDVDGDTVLDLLVAYENSDSVGILFGDGFGGFAAPQVSACGDRPVKVLAGQFDSQPGLELAVINYDGDSLQILSPDFTDRLAADTPDGAVRTQRARGNMHDSSDYDYWTFEGEAGHQLCIATDIPPYGSYQRLRWRVYRPDNEELLSYVSPHYGRGQTAPVTLPMGGRYLVRVETYDNFYGEYRFRITTVAPPRLLESESNNNTGEADAPSYVLQLGSRSAHMAGFVHADDTSGDYFQLGNLGVGTTINLGLDWPVSSTLSASLEIYGPQGLVAQLSPATNLVHATTTNGNFYARVSDAASTRGLDAQYLLDLTLSDATPPEITSVSLPDDGSETTEIISSFTIGFSEAMDVFSVTNPAHYELRGAGTDGVLGNGDDEFYTLVPGSYSGGSSIAMGISGAPLQPGDIRLTISTALSDILANNLAAAHVRSFTVEPVDGYGLEDRDNGTTATATPIAMTNELVNLRGGGARGALQSSSDVDLFGFFASSNDTVVVGADLMLGGTYTRLRFRLVDTNNTVLAEFISPHYDNRGQTAPYTIPADGTYYVRVSTYDNYYGEYRIHVLAARDPLLLETENNGTVGTANAIPLDTSPSNTVGSIGGYVSNVADNDYFGIGTVTNDQTILVGVRVPNDSGLVPVVSVYNSAGAYQAEEGATGDGSAEVRVTANDTYFVVVRSGENTGGLGKDYILDVEVLPTASVVIPNLSITAVSPPSGSIESGDSVLIGYSVENIGSASTVEGNWFDRVVLSGNKVMGDSDDYPLGTFGHIGNLDVGEAYTNQQMVALPDGISGNFYIVVYTDFGDLVDERLFEGDNIVASDSTFPVALADYPDLTVEGLSVSGSNEVGQVLTIEWNTANRGSIAVPGSVSERLRILRADNSAELYSQTYMVSGPLAIDAVVPHSVMYTTSVAVAHNVVVETDHGDVYYEFDATSHASAEQNSESVLAPVYNYYDVSVAASPVAGGSASGAGHFRSGTIVTVTAAVNTNVLPYAFFNWTEYGAFRSVSTNYSFLLSRNFNLVANFGLPQFTITALRIPQAGGAVTGAGSYDYATTNILRAYPNPGYGFDHWQEGAVHRGTSLTVTNVLYGDREMSAYFYELNPYHTVTTASDPAGVASVSGAGFYTNGTTATFAAPQMTTNGPNRYIFQRFELNGSFLAWTNEYENTFSTLQHSNMHVVAEYTGQPLDPQVKSVSRSKADPVPATTNFLVDVVFDRSMEPGVDPLVVFTNEAAPGLTFIASSNGVWQTTYTENDTFSLEPISFSAGDDGDYGVLVSLATDLYGAVIVETNAAMVEVNATPPDNPDFIVASSNATSFTLSWAGYAPPSDLAGFRLYRSTSTFNSVVGLPPVNYVGAGASSGLIGGIQLDTDYYLGVAAVDVAGNRDPAVTGLYARVDSVLPPPVAVVATPVGADSVDLSWTGYDTTGLFGLEGYDVFWQQTDFSDVSALMAHTSLGPDQKSIRIEGLDRSVDHYFAVVGYNRLGQYNPAVSTVLWKDPFGGFIAAPLVIGTGGAQAAAYDIYRDMVVVSNATLTIEPGVTLRFQAGTGLRVEEGTLSALGTVFDPIVLTSAEASPAPGDWSGLYLGPDAGASELTHVWTMYGEGLQIDGCEPAADALSVLFNAPTGLSLDGAALLATSNLLAQFNAVGLQMSGNSELALGNSIVVNNDTNAFANGVNTMSAPGIWWGSTNNAEVLAGIAGSVDYAPFLTTEPLLTPAADTYDGNPDVGSREVSMKYACRVAESMRVSEDSTFSGVFFEDFVSSNTVMLSEGGGSKTLYVQYRNVNGETNAPIVLPLTYVTDGPSIAQFNLAEGQVVGRPMIVHCAASSALGVASVEFYVDGILVASSNAAAMNVLWDIREDAVGIHRVKFLARDTHGAFTVSEANVTIAHEPPPVPSLTSPAPGFVTADPTVAVSGTAEPFIGVRLMRNAAFAGETTADINGDFALTVDLLEGNNNLVADAFDALGSAISAARRVVRDTGSPATLEMQPASFSVTDGISLEWNYPATGEKATSFQVFWHDAPFASVAEASATGTVVYGMNYPVDGLADGTYYFGVVGYDGAGNAGDLSNVVSVEYDTTPPSFTIGYDQSSPVGPGALGIVLSSDEPLSGAPDLLILPYGASGPTMLVVSNTAANTFEGDFNITALTPSGLAQVRVSASDIHGNEFSAAPIGVDLVIDTTPPSGSIETLPVAPVQLLSNTTVVVNLELSEPPKPGTVPQVELDPPAGATINVAMTGSGTNWSGIATLSPGNVSGTVFCDFNLLVSDALDNVGMAITSGEKLEIYDTAYPTPPAAPNLLNPVPVKGGYVNLVWYPVSNAETYSLYRIPGDTGVPTVEVASGIVSNGIADLPPADGQYRYAVTASRRGAESSFSQVYTEVSDRTPPNAPSNTVVQLQASGVQLTWDAPAEGESPVRYNAYRNGTLIGSPYVPTPINDYPPRGTSDYVVASADWLGNEAFGDSHEFVMLVPAVASFEVLMYEDQPPALGWTTGDASIVGVNLYRNGVKLNTNVLAATSYVDSSYSGSSLVSYEVRSVDSVGQEGPGRLADVYRLDMDLAVNEAGADLPLLHYFDAYEVSVDNQTLAEAFPLETVELRRTYGAAPATTISATVTSSVPAGSSLAAQVTMAAMDDAAAQSVRVRLVQTPDASGAEVLYQRLFSFDDALADGPEVSVTVTNTPIAGALQNFKVRIFNLGFADMDVVLMKANGAQPGDVYISLQNDLGVEVSRGEYRGSAPGMVLAPDGRGYVTVAPGAHVDAWIEDVLVPVGLADGGTLTVEGGVETIFHRIATADEQTSGPISGTDTFSLTLSEYYGTSMTDKANYANDDQIFITGQALRRSDDAPLPDTDLHLGFAIGDYRWFEDVTTDGAGDYGFTYDVPDGISGELAIWAAHPDVVDRLDQTTIGIFRMYVLPRYGDIRMSKNDTYQFSLTLLNPGAVPLEGMDATVDAYRMDGTNQIPIATVTATPNMTKTTVDANSRLVVPVELQTALDAPDEAVVEIRFASAVQGAADTFTGYLTLLEAVPIVDVVEPASGYVDVTVDRNNLVTRTVTLVNRGVRDYTGVKMAPPATIDWMYPSLVLDDDGTYHLPDMPVGASNTFDVVFAPPEGIVMQRYSDVMVVSGTNHTAEFNVPLYATVSSADKGDVQMFVQNTLSIPVPGATMRLRNSLLGTELDPVKTGTNGIVIVEDLQEGLWFWQVSAPGHTTQAGSVEVVPDQTVEASTRLTKNVVTVNFSVVPVPFTDRYEIVIEQTFETHVPQPVLILTPSLMRFKDVEPGFTARYTMTAKNHGLIQLNDVEITGQSFDWGAVTPLIEYLPRLTPFQEVQIPVVVNYYGDGTDGPVQQNAYWDCVGFMFGAIDNFGQNLMNLINRLNGDSICPNSLSPLISRANNMNSLEREIAERIWDEISEHMTPTWVMKAAALIGCAFAGGDSGPGGGSLPGGNSGGTAFSGGGPPCLAPDAAVLLANGETIAAAKLAEGDRVKSGVAEEAVAEVAEVLRGVAHNWVVLSFADDPEQTLSVTDEHLVWVDAATKGWTAARNVVPGDWVSTSAGTRVEVVGVERIAEERPFVSVRLRGDVAMYAEGIMVHDQCGWWTPPKDEAQGKEVAP</sequence>
<dbReference type="PRINTS" id="PR00895">
    <property type="entry name" value="PENTAXIN"/>
</dbReference>
<dbReference type="InterPro" id="IPR013320">
    <property type="entry name" value="ConA-like_dom_sf"/>
</dbReference>
<evidence type="ECO:0008006" key="7">
    <source>
        <dbReference type="Google" id="ProtNLM"/>
    </source>
</evidence>
<dbReference type="SUPFAM" id="SSF49265">
    <property type="entry name" value="Fibronectin type III"/>
    <property type="match status" value="1"/>
</dbReference>
<dbReference type="Gene3D" id="2.60.120.380">
    <property type="match status" value="6"/>
</dbReference>
<feature type="domain" description="Fibronectin type-III" evidence="3">
    <location>
        <begin position="4153"/>
        <end position="4251"/>
    </location>
</feature>
<keyword evidence="6" id="KW-1185">Reference proteome</keyword>
<dbReference type="InterPro" id="IPR014755">
    <property type="entry name" value="Cu-Rt/internalin_Ig-like"/>
</dbReference>
<keyword evidence="1 2" id="KW-0732">Signal</keyword>
<dbReference type="PROSITE" id="PS50853">
    <property type="entry name" value="FN3"/>
    <property type="match status" value="3"/>
</dbReference>
<feature type="domain" description="Pentraxin (PTX)" evidence="4">
    <location>
        <begin position="1246"/>
        <end position="1447"/>
    </location>
</feature>
<dbReference type="InterPro" id="IPR044060">
    <property type="entry name" value="Bacterial_rp_domain"/>
</dbReference>
<dbReference type="Pfam" id="PF13517">
    <property type="entry name" value="FG-GAP_3"/>
    <property type="match status" value="7"/>
</dbReference>
<dbReference type="InterPro" id="IPR032812">
    <property type="entry name" value="SbsA_Ig"/>
</dbReference>
<evidence type="ECO:0000259" key="3">
    <source>
        <dbReference type="PROSITE" id="PS50853"/>
    </source>
</evidence>
<dbReference type="EMBL" id="CAAHFG010000003">
    <property type="protein sequence ID" value="VGO16047.1"/>
    <property type="molecule type" value="Genomic_DNA"/>
</dbReference>
<evidence type="ECO:0000256" key="1">
    <source>
        <dbReference type="ARBA" id="ARBA00022729"/>
    </source>
</evidence>
<dbReference type="Pfam" id="PF00354">
    <property type="entry name" value="Pentaxin"/>
    <property type="match status" value="1"/>
</dbReference>
<dbReference type="SUPFAM" id="SSF51294">
    <property type="entry name" value="Hedgehog/intein (Hint) domain"/>
    <property type="match status" value="1"/>
</dbReference>
<accession>A0A6C2U8J8</accession>
<dbReference type="Proteomes" id="UP000366872">
    <property type="component" value="Unassembled WGS sequence"/>
</dbReference>